<dbReference type="Proteomes" id="UP001254488">
    <property type="component" value="Unassembled WGS sequence"/>
</dbReference>
<organism evidence="2 3">
    <name type="scientific">Patiriisocius hiemis</name>
    <dbReference type="NCBI Taxonomy" id="3075604"/>
    <lineage>
        <taxon>Bacteria</taxon>
        <taxon>Pseudomonadati</taxon>
        <taxon>Bacteroidota</taxon>
        <taxon>Flavobacteriia</taxon>
        <taxon>Flavobacteriales</taxon>
        <taxon>Flavobacteriaceae</taxon>
        <taxon>Patiriisocius</taxon>
    </lineage>
</organism>
<name>A0ABU2YEC0_9FLAO</name>
<comment type="caution">
    <text evidence="2">The sequence shown here is derived from an EMBL/GenBank/DDBJ whole genome shotgun (WGS) entry which is preliminary data.</text>
</comment>
<gene>
    <name evidence="2" type="ORF">RM538_11000</name>
</gene>
<sequence length="247" mass="28295">MNRNKFIKLTTAAGIGISVLPHMSFSVIQETFTRSELLGKGNPNIVGDTYTSKMQIETAKALKKMAAAAQKDGITIEVVSAYRSFQRQKEIFEGKYQRFTKQGLSPQDALEKIIEYSTIPGTSRHHWGTDIDIIQGNAKRPSSVLQPQHFHGNGPFCKLKDWLKIYANDFGFYEVYTDNPNRKGFKYEPWHFSYAPISKPMLNAYKKLDLKVTLQEEKLLGSEHFTDSFITRYRNENIFDINPKLLS</sequence>
<dbReference type="Gene3D" id="3.30.1380.10">
    <property type="match status" value="1"/>
</dbReference>
<dbReference type="InterPro" id="IPR052179">
    <property type="entry name" value="DD-CPase-like"/>
</dbReference>
<keyword evidence="3" id="KW-1185">Reference proteome</keyword>
<evidence type="ECO:0000313" key="3">
    <source>
        <dbReference type="Proteomes" id="UP001254488"/>
    </source>
</evidence>
<evidence type="ECO:0000259" key="1">
    <source>
        <dbReference type="Pfam" id="PF02557"/>
    </source>
</evidence>
<reference evidence="2 3" key="1">
    <citation type="submission" date="2023-09" db="EMBL/GenBank/DDBJ databases">
        <authorList>
            <person name="Rey-Velasco X."/>
        </authorList>
    </citation>
    <scope>NUCLEOTIDE SEQUENCE [LARGE SCALE GENOMIC DNA]</scope>
    <source>
        <strain evidence="2 3">W242</strain>
    </source>
</reference>
<dbReference type="PANTHER" id="PTHR34385:SF1">
    <property type="entry name" value="PEPTIDOGLYCAN L-ALANYL-D-GLUTAMATE ENDOPEPTIDASE CWLK"/>
    <property type="match status" value="1"/>
</dbReference>
<protein>
    <submittedName>
        <fullName evidence="2">M15 family metallopeptidase</fullName>
    </submittedName>
</protein>
<dbReference type="Pfam" id="PF02557">
    <property type="entry name" value="VanY"/>
    <property type="match status" value="1"/>
</dbReference>
<dbReference type="CDD" id="cd14847">
    <property type="entry name" value="DD-carboxypeptidase_like"/>
    <property type="match status" value="1"/>
</dbReference>
<dbReference type="SUPFAM" id="SSF55166">
    <property type="entry name" value="Hedgehog/DD-peptidase"/>
    <property type="match status" value="1"/>
</dbReference>
<dbReference type="EMBL" id="JAVRHZ010000007">
    <property type="protein sequence ID" value="MDT0556536.1"/>
    <property type="molecule type" value="Genomic_DNA"/>
</dbReference>
<evidence type="ECO:0000313" key="2">
    <source>
        <dbReference type="EMBL" id="MDT0556536.1"/>
    </source>
</evidence>
<dbReference type="PANTHER" id="PTHR34385">
    <property type="entry name" value="D-ALANYL-D-ALANINE CARBOXYPEPTIDASE"/>
    <property type="match status" value="1"/>
</dbReference>
<accession>A0ABU2YEC0</accession>
<proteinExistence type="predicted"/>
<feature type="domain" description="D-alanyl-D-alanine carboxypeptidase-like core" evidence="1">
    <location>
        <begin position="52"/>
        <end position="196"/>
    </location>
</feature>
<dbReference type="RefSeq" id="WP_311333487.1">
    <property type="nucleotide sequence ID" value="NZ_JAVRHZ010000007.1"/>
</dbReference>
<dbReference type="InterPro" id="IPR009045">
    <property type="entry name" value="Zn_M74/Hedgehog-like"/>
</dbReference>
<dbReference type="InterPro" id="IPR003709">
    <property type="entry name" value="VanY-like_core_dom"/>
</dbReference>